<dbReference type="GO" id="GO:0030428">
    <property type="term" value="C:cell septum"/>
    <property type="evidence" value="ECO:0007669"/>
    <property type="project" value="TreeGrafter"/>
</dbReference>
<keyword evidence="4" id="KW-0328">Glycosyltransferase</keyword>
<dbReference type="InterPro" id="IPR004835">
    <property type="entry name" value="Chitin_synth"/>
</dbReference>
<feature type="transmembrane region" description="Helical" evidence="10">
    <location>
        <begin position="396"/>
        <end position="421"/>
    </location>
</feature>
<evidence type="ECO:0000313" key="11">
    <source>
        <dbReference type="EMBL" id="RKP26409.1"/>
    </source>
</evidence>
<dbReference type="OrthoDB" id="370884at2759"/>
<dbReference type="GO" id="GO:0005886">
    <property type="term" value="C:plasma membrane"/>
    <property type="evidence" value="ECO:0007669"/>
    <property type="project" value="UniProtKB-SubCell"/>
</dbReference>
<keyword evidence="8 10" id="KW-0472">Membrane</keyword>
<keyword evidence="6 10" id="KW-0812">Transmembrane</keyword>
<dbReference type="Proteomes" id="UP000278143">
    <property type="component" value="Unassembled WGS sequence"/>
</dbReference>
<dbReference type="InterPro" id="IPR029044">
    <property type="entry name" value="Nucleotide-diphossugar_trans"/>
</dbReference>
<evidence type="ECO:0000256" key="9">
    <source>
        <dbReference type="ARBA" id="ARBA00023180"/>
    </source>
</evidence>
<evidence type="ECO:0000256" key="4">
    <source>
        <dbReference type="ARBA" id="ARBA00022676"/>
    </source>
</evidence>
<keyword evidence="9" id="KW-0325">Glycoprotein</keyword>
<feature type="transmembrane region" description="Helical" evidence="10">
    <location>
        <begin position="453"/>
        <end position="469"/>
    </location>
</feature>
<evidence type="ECO:0000256" key="7">
    <source>
        <dbReference type="ARBA" id="ARBA00022989"/>
    </source>
</evidence>
<keyword evidence="5" id="KW-0808">Transferase</keyword>
<evidence type="ECO:0000256" key="10">
    <source>
        <dbReference type="SAM" id="Phobius"/>
    </source>
</evidence>
<dbReference type="Pfam" id="PF03142">
    <property type="entry name" value="Chitin_synth_2"/>
    <property type="match status" value="1"/>
</dbReference>
<name>A0A4V1J1V8_9FUNG</name>
<evidence type="ECO:0000313" key="12">
    <source>
        <dbReference type="Proteomes" id="UP000278143"/>
    </source>
</evidence>
<evidence type="ECO:0000256" key="8">
    <source>
        <dbReference type="ARBA" id="ARBA00023136"/>
    </source>
</evidence>
<protein>
    <recommendedName>
        <fullName evidence="2">chitin synthase</fullName>
        <ecNumber evidence="2">2.4.1.16</ecNumber>
    </recommendedName>
</protein>
<dbReference type="Gene3D" id="3.90.550.10">
    <property type="entry name" value="Spore Coat Polysaccharide Biosynthesis Protein SpsA, Chain A"/>
    <property type="match status" value="1"/>
</dbReference>
<evidence type="ECO:0000256" key="1">
    <source>
        <dbReference type="ARBA" id="ARBA00004651"/>
    </source>
</evidence>
<keyword evidence="3" id="KW-1003">Cell membrane</keyword>
<evidence type="ECO:0000256" key="5">
    <source>
        <dbReference type="ARBA" id="ARBA00022679"/>
    </source>
</evidence>
<dbReference type="PANTHER" id="PTHR22914:SF16">
    <property type="entry name" value="CHITIN SYNTHASE 3"/>
    <property type="match status" value="1"/>
</dbReference>
<dbReference type="SUPFAM" id="SSF53448">
    <property type="entry name" value="Nucleotide-diphospho-sugar transferases"/>
    <property type="match status" value="1"/>
</dbReference>
<accession>A0A4V1J1V8</accession>
<comment type="subcellular location">
    <subcellularLocation>
        <location evidence="1">Cell membrane</location>
        <topology evidence="1">Multi-pass membrane protein</topology>
    </subcellularLocation>
</comment>
<evidence type="ECO:0000256" key="3">
    <source>
        <dbReference type="ARBA" id="ARBA00022475"/>
    </source>
</evidence>
<dbReference type="EMBL" id="KZ989432">
    <property type="protein sequence ID" value="RKP26409.1"/>
    <property type="molecule type" value="Genomic_DNA"/>
</dbReference>
<sequence>MTLIKFVAAIAFDWFLGRKLGKASSKARAPDTLSHVIVLVTCYSENEEGLRTTFDSIARSTYSNDHRLLFVIADGDVTGAGNEASTPDLCIKVMDRDPDAPAPTPCSYVAIGDGMKQHNMAQVYIGHYACDDVRLPYMLIVKCGTPEERAAGGKAGNRGKRDSQLILMQWMRKVIFNERMSPLEFDLFEKTRALTGVTPDKYDMVLMVDADTLVMPDALTYMVAAMERDPNVMGLCGETRVANKRQSWVTMIQVYEYYISHHLGKAFESIFGGVTCLPGCFCMYRIKAPKYDGYSVPVLANPDIVEMYSSNDTSTLHKKNLLLLGEDRYLTTLMLRAFPKRKMIYVPKAVCRTIVPDEFRVLLSQRRRWINSTIHNLFELILVPELCGIFCCSMHFIIFMELIGTVVLPAAFVFLLALIVAGIAGSDVGLPLLFMCATLMLQAFLVLVTTRKAVYVMWMGVFLLAMPRNRQDRRGRSSTS</sequence>
<evidence type="ECO:0000256" key="6">
    <source>
        <dbReference type="ARBA" id="ARBA00022692"/>
    </source>
</evidence>
<dbReference type="EC" id="2.4.1.16" evidence="2"/>
<reference evidence="12" key="1">
    <citation type="journal article" date="2018" name="Nat. Microbiol.">
        <title>Leveraging single-cell genomics to expand the fungal tree of life.</title>
        <authorList>
            <person name="Ahrendt S.R."/>
            <person name="Quandt C.A."/>
            <person name="Ciobanu D."/>
            <person name="Clum A."/>
            <person name="Salamov A."/>
            <person name="Andreopoulos B."/>
            <person name="Cheng J.F."/>
            <person name="Woyke T."/>
            <person name="Pelin A."/>
            <person name="Henrissat B."/>
            <person name="Reynolds N.K."/>
            <person name="Benny G.L."/>
            <person name="Smith M.E."/>
            <person name="James T.Y."/>
            <person name="Grigoriev I.V."/>
        </authorList>
    </citation>
    <scope>NUCLEOTIDE SEQUENCE [LARGE SCALE GENOMIC DNA]</scope>
    <source>
        <strain evidence="12">Benny S71-1</strain>
    </source>
</reference>
<dbReference type="GO" id="GO:0004100">
    <property type="term" value="F:chitin synthase activity"/>
    <property type="evidence" value="ECO:0007669"/>
    <property type="project" value="UniProtKB-EC"/>
</dbReference>
<dbReference type="PANTHER" id="PTHR22914">
    <property type="entry name" value="CHITIN SYNTHASE"/>
    <property type="match status" value="1"/>
</dbReference>
<keyword evidence="7 10" id="KW-1133">Transmembrane helix</keyword>
<dbReference type="GO" id="GO:0006031">
    <property type="term" value="P:chitin biosynthetic process"/>
    <property type="evidence" value="ECO:0007669"/>
    <property type="project" value="TreeGrafter"/>
</dbReference>
<dbReference type="CDD" id="cd04190">
    <property type="entry name" value="Chitin_synth_C"/>
    <property type="match status" value="1"/>
</dbReference>
<keyword evidence="12" id="KW-1185">Reference proteome</keyword>
<gene>
    <name evidence="11" type="ORF">SYNPS1DRAFT_14215</name>
</gene>
<evidence type="ECO:0000256" key="2">
    <source>
        <dbReference type="ARBA" id="ARBA00012543"/>
    </source>
</evidence>
<dbReference type="AlphaFoldDB" id="A0A4V1J1V8"/>
<proteinExistence type="predicted"/>
<organism evidence="11 12">
    <name type="scientific">Syncephalis pseudoplumigaleata</name>
    <dbReference type="NCBI Taxonomy" id="1712513"/>
    <lineage>
        <taxon>Eukaryota</taxon>
        <taxon>Fungi</taxon>
        <taxon>Fungi incertae sedis</taxon>
        <taxon>Zoopagomycota</taxon>
        <taxon>Zoopagomycotina</taxon>
        <taxon>Zoopagomycetes</taxon>
        <taxon>Zoopagales</taxon>
        <taxon>Piptocephalidaceae</taxon>
        <taxon>Syncephalis</taxon>
    </lineage>
</organism>